<organism evidence="2 3">
    <name type="scientific">Terriglobus roseus</name>
    <dbReference type="NCBI Taxonomy" id="392734"/>
    <lineage>
        <taxon>Bacteria</taxon>
        <taxon>Pseudomonadati</taxon>
        <taxon>Acidobacteriota</taxon>
        <taxon>Terriglobia</taxon>
        <taxon>Terriglobales</taxon>
        <taxon>Acidobacteriaceae</taxon>
        <taxon>Terriglobus</taxon>
    </lineage>
</organism>
<dbReference type="InterPro" id="IPR038726">
    <property type="entry name" value="PDDEXK_AddAB-type"/>
</dbReference>
<dbReference type="SUPFAM" id="SSF52540">
    <property type="entry name" value="P-loop containing nucleoside triphosphate hydrolases"/>
    <property type="match status" value="1"/>
</dbReference>
<dbReference type="RefSeq" id="WP_083344580.1">
    <property type="nucleotide sequence ID" value="NZ_LT629690.1"/>
</dbReference>
<reference evidence="2 3" key="1">
    <citation type="submission" date="2016-10" db="EMBL/GenBank/DDBJ databases">
        <authorList>
            <person name="de Groot N.N."/>
        </authorList>
    </citation>
    <scope>NUCLEOTIDE SEQUENCE [LARGE SCALE GENOMIC DNA]</scope>
    <source>
        <strain evidence="2 3">GAS232</strain>
    </source>
</reference>
<evidence type="ECO:0000313" key="3">
    <source>
        <dbReference type="Proteomes" id="UP000182427"/>
    </source>
</evidence>
<dbReference type="Gene3D" id="3.90.320.10">
    <property type="match status" value="1"/>
</dbReference>
<dbReference type="NCBIfam" id="TIGR03623">
    <property type="entry name" value="probable DNA repair protein"/>
    <property type="match status" value="1"/>
</dbReference>
<protein>
    <submittedName>
        <fullName evidence="2">Probable DNA repair protein</fullName>
    </submittedName>
</protein>
<dbReference type="InterPro" id="IPR019925">
    <property type="entry name" value="DNA_repair_protein_predicted"/>
</dbReference>
<sequence>MSVAAANLLPNRLGDLMAAMLRGATLLTPNVRSARTLTRLYDAQRRAEGLSAWQPARVFSWSGWTSSLWNEAILHGHVQAVLLNSLQEQSLWMRILEASGDLGLQSARSVARQCSRALRLLGAYDLEDSFARTPSNTLSDAAAFHGWYRDFLSACQSEQLLPTSHLDVELSSLFRRNVLTPEKEYILYGFDALLPSQQALLNALEHAGAAIEHLPAHMPQQTPPTLVRCNDLHAEIEACCQWASATLTTTPTARIAIVVPDLQECRPVLERALRATVAPWLEDVTQPHSNSPYEFSTGRPLPQLPMVADALLLLRWCASAVSVEDAGAILRSPFFSLAPSPERGAELEAWTLRNTRKFRSATGLSGTITLREAQRLLHKEDPFTSNHLEELAKAAAQWTQATHSFASFSDGARKLLQTAEWPGADLNSAEFQAQQRWNETLDRVATLDLLGGHITFAEWLDTLTATLNETVFAPENTSAPIQVMTPTEAAGSTSNFLWFLHADEQTWPQRISASPLLPARFQRTWNMPGSDALVDEDSARQITLRCLNSAAGACFSYAAARSEGESRPSPLISSLPGMQRENASVSSASTSILLEEHVDTLSLPNLSGIASGGVGILTEQAQCGFRAFALHRLQTREMETIEAGLSAGERGDEVHTALQLFWDNCKTHEQLSALNKTRYNDGTTARDTLLAECIAQALPARPAAGWDSAYVEVQRKRLHRLLSDWLDFESLRKPFWVEGMEVEVDEAHIGPLAMNLRVDRIDRIPLADGSEATLLVDYKTGAAERKDWFGDRPDAPQLPLYAIASGIPDVQGIAFGRVRVGKFGMNFEEMLADRALLGDQASKGRRTEPTFQERMEEWQRDLTALAEEFARGEAVVEPKDYLTTCKRCPSRLLCRVDVTRLEPDDDTLEETEEEGAA</sequence>
<keyword evidence="3" id="KW-1185">Reference proteome</keyword>
<dbReference type="InterPro" id="IPR011604">
    <property type="entry name" value="PDDEXK-like_dom_sf"/>
</dbReference>
<evidence type="ECO:0000259" key="1">
    <source>
        <dbReference type="Pfam" id="PF12705"/>
    </source>
</evidence>
<evidence type="ECO:0000313" key="2">
    <source>
        <dbReference type="EMBL" id="SDF13631.1"/>
    </source>
</evidence>
<name>A0A1G7ILQ5_9BACT</name>
<dbReference type="AlphaFoldDB" id="A0A1G7ILQ5"/>
<proteinExistence type="predicted"/>
<dbReference type="OrthoDB" id="9761147at2"/>
<dbReference type="InterPro" id="IPR027417">
    <property type="entry name" value="P-loop_NTPase"/>
</dbReference>
<dbReference type="Proteomes" id="UP000182427">
    <property type="component" value="Chromosome I"/>
</dbReference>
<dbReference type="Pfam" id="PF12705">
    <property type="entry name" value="PDDEXK_1"/>
    <property type="match status" value="1"/>
</dbReference>
<accession>A0A1G7ILQ5</accession>
<gene>
    <name evidence="2" type="ORF">SAMN05444167_1496</name>
</gene>
<dbReference type="EMBL" id="LT629690">
    <property type="protein sequence ID" value="SDF13631.1"/>
    <property type="molecule type" value="Genomic_DNA"/>
</dbReference>
<feature type="domain" description="PD-(D/E)XK endonuclease-like" evidence="1">
    <location>
        <begin position="619"/>
        <end position="895"/>
    </location>
</feature>